<dbReference type="EMBL" id="SCHB01000467">
    <property type="protein sequence ID" value="TBW67624.1"/>
    <property type="molecule type" value="Genomic_DNA"/>
</dbReference>
<reference evidence="2 3" key="1">
    <citation type="journal article" date="2019" name="Sci. Transl. Med.">
        <title>Quorum sensing between bacterial species on the skin protects against epidermal injury in atopic dermatitis.</title>
        <authorList>
            <person name="Williams M.R."/>
        </authorList>
    </citation>
    <scope>NUCLEOTIDE SEQUENCE [LARGE SCALE GENOMIC DNA]</scope>
    <source>
        <strain evidence="2 3">E7</strain>
    </source>
</reference>
<feature type="coiled-coil region" evidence="1">
    <location>
        <begin position="46"/>
        <end position="106"/>
    </location>
</feature>
<organism evidence="2 3">
    <name type="scientific">Staphylococcus lugdunensis</name>
    <dbReference type="NCBI Taxonomy" id="28035"/>
    <lineage>
        <taxon>Bacteria</taxon>
        <taxon>Bacillati</taxon>
        <taxon>Bacillota</taxon>
        <taxon>Bacilli</taxon>
        <taxon>Bacillales</taxon>
        <taxon>Staphylococcaceae</taxon>
        <taxon>Staphylococcus</taxon>
    </lineage>
</organism>
<keyword evidence="1" id="KW-0175">Coiled coil</keyword>
<dbReference type="Proteomes" id="UP000293637">
    <property type="component" value="Unassembled WGS sequence"/>
</dbReference>
<feature type="non-terminal residue" evidence="2">
    <location>
        <position position="121"/>
    </location>
</feature>
<sequence>MTFDPSLVKVVTHIKGNQINFGSDPSKKEFKELLVNEIVKHITTYYESLEETNEKIKINIENSLKKHPNQFDSAKNMMRFGKDGVFRDYNDDKMDDEKKLNNLSRKIVNEFEQLKYLGECF</sequence>
<accession>A0A4Q9VYJ2</accession>
<gene>
    <name evidence="2" type="ORF">EQ812_14780</name>
</gene>
<proteinExistence type="predicted"/>
<dbReference type="AlphaFoldDB" id="A0A4Q9VYJ2"/>
<protein>
    <submittedName>
        <fullName evidence="2">Uncharacterized protein</fullName>
    </submittedName>
</protein>
<name>A0A4Q9VYJ2_STALU</name>
<evidence type="ECO:0000313" key="2">
    <source>
        <dbReference type="EMBL" id="TBW67624.1"/>
    </source>
</evidence>
<evidence type="ECO:0000256" key="1">
    <source>
        <dbReference type="SAM" id="Coils"/>
    </source>
</evidence>
<evidence type="ECO:0000313" key="3">
    <source>
        <dbReference type="Proteomes" id="UP000293637"/>
    </source>
</evidence>
<comment type="caution">
    <text evidence="2">The sequence shown here is derived from an EMBL/GenBank/DDBJ whole genome shotgun (WGS) entry which is preliminary data.</text>
</comment>